<feature type="compositionally biased region" description="Polar residues" evidence="2">
    <location>
        <begin position="40"/>
        <end position="50"/>
    </location>
</feature>
<feature type="region of interest" description="Disordered" evidence="2">
    <location>
        <begin position="1"/>
        <end position="28"/>
    </location>
</feature>
<dbReference type="GeneTree" id="ENSGT00940000162474"/>
<proteinExistence type="inferred from homology"/>
<dbReference type="PANTHER" id="PTHR21255:SF55">
    <property type="entry name" value="DYNEIN LIGHT CHAIN TCTEX-TYPE 4"/>
    <property type="match status" value="1"/>
</dbReference>
<name>A0A8C5QRF8_9ANUR</name>
<keyword evidence="4" id="KW-1185">Reference proteome</keyword>
<dbReference type="AlphaFoldDB" id="A0A8C5QRF8"/>
<dbReference type="Proteomes" id="UP000694569">
    <property type="component" value="Unplaced"/>
</dbReference>
<evidence type="ECO:0000313" key="4">
    <source>
        <dbReference type="Proteomes" id="UP000694569"/>
    </source>
</evidence>
<dbReference type="PANTHER" id="PTHR21255">
    <property type="entry name" value="T-COMPLEX-ASSOCIATED-TESTIS-EXPRESSED 1/ DYNEIN LIGHT CHAIN"/>
    <property type="match status" value="1"/>
</dbReference>
<evidence type="ECO:0000256" key="2">
    <source>
        <dbReference type="SAM" id="MobiDB-lite"/>
    </source>
</evidence>
<dbReference type="GO" id="GO:0005737">
    <property type="term" value="C:cytoplasm"/>
    <property type="evidence" value="ECO:0007669"/>
    <property type="project" value="TreeGrafter"/>
</dbReference>
<protein>
    <submittedName>
        <fullName evidence="3">Dynein light chain Tctex-type 4</fullName>
    </submittedName>
</protein>
<dbReference type="GO" id="GO:0045505">
    <property type="term" value="F:dynein intermediate chain binding"/>
    <property type="evidence" value="ECO:0007669"/>
    <property type="project" value="TreeGrafter"/>
</dbReference>
<dbReference type="CDD" id="cd21461">
    <property type="entry name" value="DLC-like_TCTEX1D4"/>
    <property type="match status" value="1"/>
</dbReference>
<feature type="region of interest" description="Disordered" evidence="2">
    <location>
        <begin position="40"/>
        <end position="62"/>
    </location>
</feature>
<reference evidence="3" key="2">
    <citation type="submission" date="2025-09" db="UniProtKB">
        <authorList>
            <consortium name="Ensembl"/>
        </authorList>
    </citation>
    <scope>IDENTIFICATION</scope>
</reference>
<organism evidence="3 4">
    <name type="scientific">Leptobrachium leishanense</name>
    <name type="common">Leishan spiny toad</name>
    <dbReference type="NCBI Taxonomy" id="445787"/>
    <lineage>
        <taxon>Eukaryota</taxon>
        <taxon>Metazoa</taxon>
        <taxon>Chordata</taxon>
        <taxon>Craniata</taxon>
        <taxon>Vertebrata</taxon>
        <taxon>Euteleostomi</taxon>
        <taxon>Amphibia</taxon>
        <taxon>Batrachia</taxon>
        <taxon>Anura</taxon>
        <taxon>Pelobatoidea</taxon>
        <taxon>Megophryidae</taxon>
        <taxon>Leptobrachium</taxon>
    </lineage>
</organism>
<dbReference type="InterPro" id="IPR038586">
    <property type="entry name" value="Tctex-1-like_sf"/>
</dbReference>
<accession>A0A8C5QRF8</accession>
<comment type="similarity">
    <text evidence="1">Belongs to the dynein light chain Tctex-type family.</text>
</comment>
<dbReference type="Ensembl" id="ENSLLET00000043371.1">
    <property type="protein sequence ID" value="ENSLLEP00000041699.1"/>
    <property type="gene ID" value="ENSLLEG00000026547.1"/>
</dbReference>
<reference evidence="3" key="1">
    <citation type="submission" date="2025-08" db="UniProtKB">
        <authorList>
            <consortium name="Ensembl"/>
        </authorList>
    </citation>
    <scope>IDENTIFICATION</scope>
</reference>
<dbReference type="Gene3D" id="3.30.1140.40">
    <property type="entry name" value="Tctex-1"/>
    <property type="match status" value="1"/>
</dbReference>
<evidence type="ECO:0000313" key="3">
    <source>
        <dbReference type="Ensembl" id="ENSLLEP00000041699.1"/>
    </source>
</evidence>
<gene>
    <name evidence="3" type="primary">DYNLT4</name>
</gene>
<evidence type="ECO:0000256" key="1">
    <source>
        <dbReference type="ARBA" id="ARBA00005361"/>
    </source>
</evidence>
<dbReference type="InterPro" id="IPR005334">
    <property type="entry name" value="Tctex-1-like"/>
</dbReference>
<dbReference type="GO" id="GO:0005868">
    <property type="term" value="C:cytoplasmic dynein complex"/>
    <property type="evidence" value="ECO:0007669"/>
    <property type="project" value="TreeGrafter"/>
</dbReference>
<dbReference type="Pfam" id="PF03645">
    <property type="entry name" value="Tctex-1"/>
    <property type="match status" value="1"/>
</dbReference>
<dbReference type="OrthoDB" id="10260741at2759"/>
<dbReference type="GO" id="GO:0007018">
    <property type="term" value="P:microtubule-based movement"/>
    <property type="evidence" value="ECO:0007669"/>
    <property type="project" value="TreeGrafter"/>
</dbReference>
<sequence length="257" mass="28505">MCDITETASRRGVAAAGKASRKMADKPSRFPEELVASFSQTGAAEGSAQTRMAPHNARRRSHSIEMPQRSLMRLRSIDERPNVISRRSSIISNANLPFARRSSVGVAFPGKRLSLGPWMQYGRVSFSGLPMFNSSKEFRLENTYQMGPDPGCRFNPAKVQKLLENVLSSYLGDTKYNALTSSHLTQSLSELVRTKVKEVTPPRYKVVCNVFLGQMGRQGLMVASRPLWDPQNDSFASATYTNASLFAVVMAHGVYFE</sequence>